<dbReference type="GO" id="GO:0004239">
    <property type="term" value="F:initiator methionyl aminopeptidase activity"/>
    <property type="evidence" value="ECO:0007669"/>
    <property type="project" value="UniProtKB-EC"/>
</dbReference>
<gene>
    <name evidence="10" type="ORF">1_220</name>
</gene>
<dbReference type="InterPro" id="IPR000994">
    <property type="entry name" value="Pept_M24"/>
</dbReference>
<dbReference type="InterPro" id="IPR050247">
    <property type="entry name" value="Met_Aminopeptidase_Type2"/>
</dbReference>
<dbReference type="Gene3D" id="3.90.230.10">
    <property type="entry name" value="Creatinase/methionine aminopeptidase superfamily"/>
    <property type="match status" value="1"/>
</dbReference>
<dbReference type="PANTHER" id="PTHR45777">
    <property type="entry name" value="METHIONINE AMINOPEPTIDASE 2"/>
    <property type="match status" value="1"/>
</dbReference>
<evidence type="ECO:0000256" key="5">
    <source>
        <dbReference type="ARBA" id="ARBA00022438"/>
    </source>
</evidence>
<comment type="cofactor">
    <cofactor evidence="2">
        <name>Mn(2+)</name>
        <dbReference type="ChEBI" id="CHEBI:29035"/>
    </cofactor>
</comment>
<comment type="catalytic activity">
    <reaction evidence="1">
        <text>Release of N-terminal amino acids, preferentially methionine, from peptides and arylamides.</text>
        <dbReference type="EC" id="3.4.11.18"/>
    </reaction>
</comment>
<accession>A0A5B8IH80</accession>
<comment type="cofactor">
    <cofactor evidence="3">
        <name>Co(2+)</name>
        <dbReference type="ChEBI" id="CHEBI:48828"/>
    </cofactor>
</comment>
<dbReference type="GO" id="GO:0008235">
    <property type="term" value="F:metalloexopeptidase activity"/>
    <property type="evidence" value="ECO:0007669"/>
    <property type="project" value="TreeGrafter"/>
</dbReference>
<keyword evidence="6" id="KW-0645">Protease</keyword>
<keyword evidence="8" id="KW-0378">Hydrolase</keyword>
<evidence type="ECO:0000256" key="4">
    <source>
        <dbReference type="ARBA" id="ARBA00001954"/>
    </source>
</evidence>
<dbReference type="Pfam" id="PF00557">
    <property type="entry name" value="Peptidase_M24"/>
    <property type="match status" value="1"/>
</dbReference>
<evidence type="ECO:0000256" key="1">
    <source>
        <dbReference type="ARBA" id="ARBA00000294"/>
    </source>
</evidence>
<dbReference type="InterPro" id="IPR036390">
    <property type="entry name" value="WH_DNA-bd_sf"/>
</dbReference>
<dbReference type="InterPro" id="IPR001714">
    <property type="entry name" value="Pept_M24_MAP"/>
</dbReference>
<dbReference type="SUPFAM" id="SSF46785">
    <property type="entry name" value="Winged helix' DNA-binding domain"/>
    <property type="match status" value="1"/>
</dbReference>
<name>A0A5B8IH80_9VIRU</name>
<dbReference type="PRINTS" id="PR00599">
    <property type="entry name" value="MAPEPTIDASE"/>
</dbReference>
<dbReference type="GO" id="GO:0046872">
    <property type="term" value="F:metal ion binding"/>
    <property type="evidence" value="ECO:0007669"/>
    <property type="project" value="UniProtKB-KW"/>
</dbReference>
<evidence type="ECO:0000256" key="2">
    <source>
        <dbReference type="ARBA" id="ARBA00001936"/>
    </source>
</evidence>
<evidence type="ECO:0000256" key="7">
    <source>
        <dbReference type="ARBA" id="ARBA00022723"/>
    </source>
</evidence>
<dbReference type="EMBL" id="MK250085">
    <property type="protein sequence ID" value="QDY51835.1"/>
    <property type="molecule type" value="Genomic_DNA"/>
</dbReference>
<dbReference type="InterPro" id="IPR036388">
    <property type="entry name" value="WH-like_DNA-bd_sf"/>
</dbReference>
<organism evidence="10">
    <name type="scientific">Mimiviridae sp. ChoanoV1</name>
    <dbReference type="NCBI Taxonomy" id="2596887"/>
    <lineage>
        <taxon>Viruses</taxon>
        <taxon>Varidnaviria</taxon>
        <taxon>Bamfordvirae</taxon>
        <taxon>Nucleocytoviricota</taxon>
        <taxon>Megaviricetes</taxon>
        <taxon>Imitervirales</taxon>
        <taxon>Schizomimiviridae</taxon>
    </lineage>
</organism>
<dbReference type="Gene3D" id="1.10.10.10">
    <property type="entry name" value="Winged helix-like DNA-binding domain superfamily/Winged helix DNA-binding domain"/>
    <property type="match status" value="1"/>
</dbReference>
<dbReference type="SUPFAM" id="SSF55920">
    <property type="entry name" value="Creatinase/aminopeptidase"/>
    <property type="match status" value="1"/>
</dbReference>
<evidence type="ECO:0000256" key="6">
    <source>
        <dbReference type="ARBA" id="ARBA00022670"/>
    </source>
</evidence>
<evidence type="ECO:0000313" key="10">
    <source>
        <dbReference type="EMBL" id="QDY51835.1"/>
    </source>
</evidence>
<evidence type="ECO:0000256" key="3">
    <source>
        <dbReference type="ARBA" id="ARBA00001941"/>
    </source>
</evidence>
<comment type="cofactor">
    <cofactor evidence="4">
        <name>Fe(2+)</name>
        <dbReference type="ChEBI" id="CHEBI:29033"/>
    </cofactor>
</comment>
<dbReference type="PANTHER" id="PTHR45777:SF2">
    <property type="entry name" value="METHIONINE AMINOPEPTIDASE 2"/>
    <property type="match status" value="1"/>
</dbReference>
<proteinExistence type="predicted"/>
<keyword evidence="5" id="KW-0031">Aminopeptidase</keyword>
<evidence type="ECO:0000259" key="9">
    <source>
        <dbReference type="Pfam" id="PF00557"/>
    </source>
</evidence>
<evidence type="ECO:0000256" key="8">
    <source>
        <dbReference type="ARBA" id="ARBA00022801"/>
    </source>
</evidence>
<reference evidence="10" key="1">
    <citation type="submission" date="2018-11" db="EMBL/GenBank/DDBJ databases">
        <title>A distinct lineage of giant viruses engineers rhodopsin photosystems in predatory marine eukaryotes.</title>
        <authorList>
            <person name="Needham D.M."/>
            <person name="Yoshizawa S."/>
            <person name="Hosaka T."/>
            <person name="Poirier C."/>
            <person name="Choi C.-J."/>
            <person name="Hehenberger E."/>
            <person name="Irwin N.A.T."/>
            <person name="Wilken S."/>
            <person name="Yung C.-M."/>
            <person name="Bachy C."/>
            <person name="Kurihara R."/>
            <person name="Nakajima Y."/>
            <person name="Kojima K."/>
            <person name="Kimura-Someya T."/>
            <person name="Leonard G."/>
            <person name="Malmstrom R.R."/>
            <person name="Mende D."/>
            <person name="Olson D.K."/>
            <person name="Sudo Y."/>
            <person name="Sudek S."/>
            <person name="Richards T.A."/>
            <person name="DeLong E.F."/>
            <person name="Keeling P.J."/>
            <person name="Santoro A.E."/>
            <person name="Shirouzu M."/>
            <person name="Iwasaki W."/>
            <person name="Worden A.Z."/>
        </authorList>
    </citation>
    <scope>NUCLEOTIDE SEQUENCE</scope>
</reference>
<dbReference type="GO" id="GO:0006508">
    <property type="term" value="P:proteolysis"/>
    <property type="evidence" value="ECO:0007669"/>
    <property type="project" value="UniProtKB-KW"/>
</dbReference>
<dbReference type="InterPro" id="IPR036005">
    <property type="entry name" value="Creatinase/aminopeptidase-like"/>
</dbReference>
<keyword evidence="7" id="KW-0479">Metal-binding</keyword>
<protein>
    <submittedName>
        <fullName evidence="10">Metallopeptidase family M24</fullName>
    </submittedName>
</protein>
<feature type="domain" description="Peptidase M24" evidence="9">
    <location>
        <begin position="4"/>
        <end position="215"/>
    </location>
</feature>
<sequence length="310" mass="35482">MNQKKCGIIHKLVKKDIIEFIKPGVKLYDIRRKIETLINKYSRSSINSYDYNSSAIAFPVGLSLNNIAAHHSPFSYENTIYTENDILKIDYGVQFKGEMVDAAFSITHNPELKKLKEISENATNLAIKQAGVDADLNDIGSNIEEYISSNEIELKGKVYPIIPCKDLCGHQILPFKIHGLKVIPNVKVSKLFYRKRMEDGEIYAVETFPTTGSGILKKGKNNSHYMINYFDNIPKKYKDNQTLNQIMKKRNTLPWHLDWLSGEINLNELKNLVDKNIIHEYPPLIDKEKSFVAQTEHTIGIFENGVIIYT</sequence>